<keyword evidence="1" id="KW-0472">Membrane</keyword>
<protein>
    <submittedName>
        <fullName evidence="2">Cytochrome oxidase maturation protein, cbb3-type</fullName>
    </submittedName>
</protein>
<evidence type="ECO:0000313" key="2">
    <source>
        <dbReference type="EMBL" id="CUH58934.1"/>
    </source>
</evidence>
<organism evidence="2 3">
    <name type="scientific">Thalassobacter stenotrophicus</name>
    <dbReference type="NCBI Taxonomy" id="266809"/>
    <lineage>
        <taxon>Bacteria</taxon>
        <taxon>Pseudomonadati</taxon>
        <taxon>Pseudomonadota</taxon>
        <taxon>Alphaproteobacteria</taxon>
        <taxon>Rhodobacterales</taxon>
        <taxon>Roseobacteraceae</taxon>
        <taxon>Thalassobacter</taxon>
    </lineage>
</organism>
<reference evidence="2 3" key="1">
    <citation type="submission" date="2015-09" db="EMBL/GenBank/DDBJ databases">
        <authorList>
            <consortium name="Swine Surveillance"/>
        </authorList>
    </citation>
    <scope>NUCLEOTIDE SEQUENCE [LARGE SCALE GENOMIC DNA]</scope>
    <source>
        <strain evidence="2 3">CECT 5294</strain>
    </source>
</reference>
<dbReference type="AlphaFoldDB" id="A0A0P1EVC5"/>
<dbReference type="EMBL" id="CYRX01000007">
    <property type="protein sequence ID" value="CUH58934.1"/>
    <property type="molecule type" value="Genomic_DNA"/>
</dbReference>
<accession>A0A0P1EVC5</accession>
<dbReference type="NCBIfam" id="TIGR00847">
    <property type="entry name" value="ccoS"/>
    <property type="match status" value="1"/>
</dbReference>
<dbReference type="PANTHER" id="PTHR41532">
    <property type="entry name" value="FIXS PROTEIN"/>
    <property type="match status" value="1"/>
</dbReference>
<name>A0A0P1EVC5_9RHOB</name>
<dbReference type="STRING" id="266809.PM03_07680"/>
<feature type="transmembrane region" description="Helical" evidence="1">
    <location>
        <begin position="6"/>
        <end position="26"/>
    </location>
</feature>
<dbReference type="RefSeq" id="WP_058122265.1">
    <property type="nucleotide sequence ID" value="NZ_CYRX01000007.1"/>
</dbReference>
<evidence type="ECO:0000313" key="3">
    <source>
        <dbReference type="Proteomes" id="UP000051298"/>
    </source>
</evidence>
<dbReference type="Proteomes" id="UP000051298">
    <property type="component" value="Unassembled WGS sequence"/>
</dbReference>
<sequence>MDVLAVLIPISLLLGAVGLVAFIWTLKTRQYDDPEGDAQRILRSDYDDYPKP</sequence>
<gene>
    <name evidence="2" type="ORF">THS5294_00214</name>
</gene>
<keyword evidence="1" id="KW-1133">Transmembrane helix</keyword>
<dbReference type="eggNOG" id="COG3197">
    <property type="taxonomic scope" value="Bacteria"/>
</dbReference>
<dbReference type="Pfam" id="PF03597">
    <property type="entry name" value="FixS"/>
    <property type="match status" value="1"/>
</dbReference>
<evidence type="ECO:0000256" key="1">
    <source>
        <dbReference type="SAM" id="Phobius"/>
    </source>
</evidence>
<dbReference type="PANTHER" id="PTHR41532:SF1">
    <property type="entry name" value="FIXS PROTEIN"/>
    <property type="match status" value="1"/>
</dbReference>
<dbReference type="InterPro" id="IPR004714">
    <property type="entry name" value="Cyt_oxidase_maturation_cbb3"/>
</dbReference>
<keyword evidence="1" id="KW-0812">Transmembrane</keyword>
<proteinExistence type="predicted"/>